<feature type="compositionally biased region" description="Polar residues" evidence="1">
    <location>
        <begin position="256"/>
        <end position="265"/>
    </location>
</feature>
<evidence type="ECO:0000313" key="3">
    <source>
        <dbReference type="EMBL" id="KIY98093.1"/>
    </source>
</evidence>
<feature type="region of interest" description="Disordered" evidence="1">
    <location>
        <begin position="226"/>
        <end position="316"/>
    </location>
</feature>
<evidence type="ECO:0000313" key="4">
    <source>
        <dbReference type="Proteomes" id="UP000054498"/>
    </source>
</evidence>
<feature type="compositionally biased region" description="Gly residues" evidence="1">
    <location>
        <begin position="292"/>
        <end position="311"/>
    </location>
</feature>
<feature type="region of interest" description="Disordered" evidence="1">
    <location>
        <begin position="129"/>
        <end position="158"/>
    </location>
</feature>
<protein>
    <recommendedName>
        <fullName evidence="2">RUN domain-containing protein</fullName>
    </recommendedName>
</protein>
<keyword evidence="4" id="KW-1185">Reference proteome</keyword>
<dbReference type="PROSITE" id="PS50826">
    <property type="entry name" value="RUN"/>
    <property type="match status" value="1"/>
</dbReference>
<organism evidence="3 4">
    <name type="scientific">Monoraphidium neglectum</name>
    <dbReference type="NCBI Taxonomy" id="145388"/>
    <lineage>
        <taxon>Eukaryota</taxon>
        <taxon>Viridiplantae</taxon>
        <taxon>Chlorophyta</taxon>
        <taxon>core chlorophytes</taxon>
        <taxon>Chlorophyceae</taxon>
        <taxon>CS clade</taxon>
        <taxon>Sphaeropleales</taxon>
        <taxon>Selenastraceae</taxon>
        <taxon>Monoraphidium</taxon>
    </lineage>
</organism>
<dbReference type="InterPro" id="IPR004012">
    <property type="entry name" value="Run_dom"/>
</dbReference>
<evidence type="ECO:0000259" key="2">
    <source>
        <dbReference type="PROSITE" id="PS50826"/>
    </source>
</evidence>
<feature type="domain" description="RUN" evidence="2">
    <location>
        <begin position="1"/>
        <end position="183"/>
    </location>
</feature>
<dbReference type="KEGG" id="mng:MNEG_9867"/>
<dbReference type="GeneID" id="25742742"/>
<dbReference type="STRING" id="145388.A0A0D2KR94"/>
<name>A0A0D2KR94_9CHLO</name>
<dbReference type="Proteomes" id="UP000054498">
    <property type="component" value="Unassembled WGS sequence"/>
</dbReference>
<evidence type="ECO:0000256" key="1">
    <source>
        <dbReference type="SAM" id="MobiDB-lite"/>
    </source>
</evidence>
<proteinExistence type="predicted"/>
<gene>
    <name evidence="3" type="ORF">MNEG_9867</name>
</gene>
<dbReference type="RefSeq" id="XP_013897113.1">
    <property type="nucleotide sequence ID" value="XM_014041659.1"/>
</dbReference>
<dbReference type="AlphaFoldDB" id="A0A0D2KR94"/>
<sequence length="436" mass="42611">MAHGLRQAAPAGGGGGWGIAGWLSSRRVTPFAVLLALEAGAKGAPRALLGAEGIASMAAARAAGDAARLDLWVRASLNEQLLGSRLAALAGGGGVDGGGGGGGGGAPALRAWYEPGAALLQPRAAAVVEPAAAAGRQPQQQQQQEQEQEQQQQQQQQGGELQALLEALRQLDRHRFALRVDAAGPAASAATEAAPAAVANGTAAVSSGGGCGGALSTFQWPSAVQPAGRRRVPAIADGAGPGAAGRAPGEEDESSDALSPLSTSDDAGGPDWWTGGPLPWHQMMKDSLASQGSGGTGVSGGDGAGGGGGGAAIESGARAGSSASAQLQLQLEAALAAPVPALLQRRRSLQGAASLVTARSTGSLRDKAGSPEFAEALAAAARRTGAGPSPLAPGGAGVVVTGAAGLGPGVGRHRHKRSSSFNDLAELQAQVAAGQR</sequence>
<reference evidence="3 4" key="1">
    <citation type="journal article" date="2013" name="BMC Genomics">
        <title>Reconstruction of the lipid metabolism for the microalga Monoraphidium neglectum from its genome sequence reveals characteristics suitable for biofuel production.</title>
        <authorList>
            <person name="Bogen C."/>
            <person name="Al-Dilaimi A."/>
            <person name="Albersmeier A."/>
            <person name="Wichmann J."/>
            <person name="Grundmann M."/>
            <person name="Rupp O."/>
            <person name="Lauersen K.J."/>
            <person name="Blifernez-Klassen O."/>
            <person name="Kalinowski J."/>
            <person name="Goesmann A."/>
            <person name="Mussgnug J.H."/>
            <person name="Kruse O."/>
        </authorList>
    </citation>
    <scope>NUCLEOTIDE SEQUENCE [LARGE SCALE GENOMIC DNA]</scope>
    <source>
        <strain evidence="3 4">SAG 48.87</strain>
    </source>
</reference>
<accession>A0A0D2KR94</accession>
<dbReference type="EMBL" id="KK102314">
    <property type="protein sequence ID" value="KIY98093.1"/>
    <property type="molecule type" value="Genomic_DNA"/>
</dbReference>